<dbReference type="PANTHER" id="PTHR43244">
    <property type="match status" value="1"/>
</dbReference>
<name>A0A1V4AGL9_9ACTN</name>
<protein>
    <submittedName>
        <fullName evidence="3">LLM class F420-dependent oxidoreductase</fullName>
    </submittedName>
</protein>
<dbReference type="SUPFAM" id="SSF51679">
    <property type="entry name" value="Bacterial luciferase-like"/>
    <property type="match status" value="1"/>
</dbReference>
<dbReference type="GO" id="GO:0016705">
    <property type="term" value="F:oxidoreductase activity, acting on paired donors, with incorporation or reduction of molecular oxygen"/>
    <property type="evidence" value="ECO:0007669"/>
    <property type="project" value="InterPro"/>
</dbReference>
<reference evidence="3 4" key="1">
    <citation type="submission" date="2017-02" db="EMBL/GenBank/DDBJ databases">
        <title>Draft Genome Sequence of Streptomyces tsukubaensis F601, a Producer of the immunosuppressant tacrolimus FK506.</title>
        <authorList>
            <person name="Zong G."/>
            <person name="Zhong C."/>
            <person name="Fu J."/>
            <person name="Qin R."/>
            <person name="Cao G."/>
        </authorList>
    </citation>
    <scope>NUCLEOTIDE SEQUENCE [LARGE SCALE GENOMIC DNA]</scope>
    <source>
        <strain evidence="3 4">F601</strain>
    </source>
</reference>
<evidence type="ECO:0000313" key="4">
    <source>
        <dbReference type="Proteomes" id="UP000190539"/>
    </source>
</evidence>
<dbReference type="Gene3D" id="3.20.20.30">
    <property type="entry name" value="Luciferase-like domain"/>
    <property type="match status" value="1"/>
</dbReference>
<evidence type="ECO:0000259" key="2">
    <source>
        <dbReference type="Pfam" id="PF00296"/>
    </source>
</evidence>
<organism evidence="3 4">
    <name type="scientific">Streptomyces tsukubensis</name>
    <dbReference type="NCBI Taxonomy" id="83656"/>
    <lineage>
        <taxon>Bacteria</taxon>
        <taxon>Bacillati</taxon>
        <taxon>Actinomycetota</taxon>
        <taxon>Actinomycetes</taxon>
        <taxon>Kitasatosporales</taxon>
        <taxon>Streptomycetaceae</taxon>
        <taxon>Streptomyces</taxon>
    </lineage>
</organism>
<sequence length="345" mass="36589">MRLAAHLVHEKAGDLASAAEDAGFDLVICGEGYRSDAPSVLGVVAGRTRTIGLASGVMQIPARSPGLAALTASTLHALSGGRFRMGLGVSNPDVSEGWYGVPFDQPLARTREYVEIVRAALAGAPVRYEGEHYRLPIGSRDGAPLHIHKEPGDTGIPIYLAALSSGNLRLAGEIANGWIGAFVSPESLVDARAGIQKGRDRAGKDMRDFDVAPSVPTLFVDNVAEGIDRLRGHYAHFLGMGDPERNVYSAIARRIGFGKAMTEFHRTAAEGDLTRASKAIPDELVDRVSLIGPVDRVAGRMREFRSAGASTLTVMLSPARVDHSGRLELISKAAEAFALSESKTG</sequence>
<dbReference type="InterPro" id="IPR050564">
    <property type="entry name" value="F420-G6PD/mer"/>
</dbReference>
<accession>A0A1V4AGL9</accession>
<proteinExistence type="predicted"/>
<dbReference type="AlphaFoldDB" id="A0A1V4AGL9"/>
<dbReference type="InterPro" id="IPR036661">
    <property type="entry name" value="Luciferase-like_sf"/>
</dbReference>
<dbReference type="RefSeq" id="WP_077963687.1">
    <property type="nucleotide sequence ID" value="NZ_CP045178.1"/>
</dbReference>
<evidence type="ECO:0000256" key="1">
    <source>
        <dbReference type="ARBA" id="ARBA00023002"/>
    </source>
</evidence>
<evidence type="ECO:0000313" key="3">
    <source>
        <dbReference type="EMBL" id="OON82583.1"/>
    </source>
</evidence>
<dbReference type="Pfam" id="PF00296">
    <property type="entry name" value="Bac_luciferase"/>
    <property type="match status" value="1"/>
</dbReference>
<gene>
    <name evidence="3" type="ORF">B1H18_00430</name>
</gene>
<comment type="caution">
    <text evidence="3">The sequence shown here is derived from an EMBL/GenBank/DDBJ whole genome shotgun (WGS) entry which is preliminary data.</text>
</comment>
<dbReference type="STRING" id="83656.B1H18_00430"/>
<dbReference type="InterPro" id="IPR011251">
    <property type="entry name" value="Luciferase-like_dom"/>
</dbReference>
<dbReference type="OrthoDB" id="3457164at2"/>
<keyword evidence="4" id="KW-1185">Reference proteome</keyword>
<keyword evidence="1" id="KW-0560">Oxidoreductase</keyword>
<dbReference type="PANTHER" id="PTHR43244:SF1">
    <property type="entry name" value="5,10-METHYLENETETRAHYDROMETHANOPTERIN REDUCTASE"/>
    <property type="match status" value="1"/>
</dbReference>
<dbReference type="Proteomes" id="UP000190539">
    <property type="component" value="Unassembled WGS sequence"/>
</dbReference>
<dbReference type="EMBL" id="MVFC01000001">
    <property type="protein sequence ID" value="OON82583.1"/>
    <property type="molecule type" value="Genomic_DNA"/>
</dbReference>
<dbReference type="CDD" id="cd01097">
    <property type="entry name" value="Tetrahydromethanopterin_reductase"/>
    <property type="match status" value="1"/>
</dbReference>
<feature type="domain" description="Luciferase-like" evidence="2">
    <location>
        <begin position="12"/>
        <end position="310"/>
    </location>
</feature>